<dbReference type="Pfam" id="PF13439">
    <property type="entry name" value="Glyco_transf_4"/>
    <property type="match status" value="1"/>
</dbReference>
<comment type="caution">
    <text evidence="5">The sequence shown here is derived from an EMBL/GenBank/DDBJ whole genome shotgun (WGS) entry which is preliminary data.</text>
</comment>
<evidence type="ECO:0000256" key="1">
    <source>
        <dbReference type="ARBA" id="ARBA00022676"/>
    </source>
</evidence>
<keyword evidence="2 5" id="KW-0808">Transferase</keyword>
<accession>C4FE13</accession>
<evidence type="ECO:0000259" key="4">
    <source>
        <dbReference type="Pfam" id="PF13439"/>
    </source>
</evidence>
<keyword evidence="1 5" id="KW-0328">Glycosyltransferase</keyword>
<feature type="domain" description="Glycosyl transferase family 1" evidence="3">
    <location>
        <begin position="215"/>
        <end position="366"/>
    </location>
</feature>
<dbReference type="InterPro" id="IPR050194">
    <property type="entry name" value="Glycosyltransferase_grp1"/>
</dbReference>
<name>C4FE13_9BIFI</name>
<proteinExistence type="predicted"/>
<evidence type="ECO:0000256" key="2">
    <source>
        <dbReference type="ARBA" id="ARBA00022679"/>
    </source>
</evidence>
<dbReference type="AlphaFoldDB" id="C4FE13"/>
<keyword evidence="6" id="KW-1185">Reference proteome</keyword>
<dbReference type="STRING" id="1683.Bang102_004620"/>
<dbReference type="EMBL" id="ABYS02000004">
    <property type="protein sequence ID" value="EEP21194.1"/>
    <property type="molecule type" value="Genomic_DNA"/>
</dbReference>
<dbReference type="PANTHER" id="PTHR45947:SF3">
    <property type="entry name" value="SULFOQUINOVOSYL TRANSFERASE SQD2"/>
    <property type="match status" value="1"/>
</dbReference>
<dbReference type="Pfam" id="PF00534">
    <property type="entry name" value="Glycos_transf_1"/>
    <property type="match status" value="1"/>
</dbReference>
<evidence type="ECO:0000259" key="3">
    <source>
        <dbReference type="Pfam" id="PF00534"/>
    </source>
</evidence>
<dbReference type="InterPro" id="IPR001296">
    <property type="entry name" value="Glyco_trans_1"/>
</dbReference>
<dbReference type="HOGENOM" id="CLU_059700_0_0_11"/>
<reference evidence="5" key="1">
    <citation type="submission" date="2009-04" db="EMBL/GenBank/DDBJ databases">
        <authorList>
            <person name="Weinstock G."/>
            <person name="Sodergren E."/>
            <person name="Clifton S."/>
            <person name="Fulton L."/>
            <person name="Fulton B."/>
            <person name="Courtney L."/>
            <person name="Fronick C."/>
            <person name="Harrison M."/>
            <person name="Strong C."/>
            <person name="Farmer C."/>
            <person name="Delahaunty K."/>
            <person name="Markovic C."/>
            <person name="Hall O."/>
            <person name="Minx P."/>
            <person name="Tomlinson C."/>
            <person name="Mitreva M."/>
            <person name="Nelson J."/>
            <person name="Hou S."/>
            <person name="Wollam A."/>
            <person name="Pepin K.H."/>
            <person name="Johnson M."/>
            <person name="Bhonagiri V."/>
            <person name="Nash W.E."/>
            <person name="Warren W."/>
            <person name="Chinwalla A."/>
            <person name="Mardis E.R."/>
            <person name="Wilson R.K."/>
        </authorList>
    </citation>
    <scope>NUCLEOTIDE SEQUENCE [LARGE SCALE GENOMIC DNA]</scope>
    <source>
        <strain evidence="5">DSM 20098</strain>
    </source>
</reference>
<sequence length="396" mass="44110">MRQTVKETMHNAAQQQDHEDRSLTIAMVVDSIGNQGNGTSNSALQWAQELERQGHTVRLVGIGAPVYAARVHHVPLVSWVAAKQQMQFAQPSDALFRSAFSGADVVHIYMPFAFGRRAAAVARRMGIPVTAGYHVQPENVLYSAGPLRYIPGLPHLIYRLFDHWLYHDIRHIHVPTDMTAHLLRANGYTAKLHVISNGYSPRFTTGMPESGTERGDKPFRIIASGRLTHEKDHITLIKAIERSRHADDIELVIAGTGPLRHYLKVQAGRRLQRPAHIGFHRNADMPDLLRSGDLLVHCSIADIESISVIEAMACGLVPVIAVSNLSAASHFALLDQSRFPVRDATALAACIDWWIEHPRERAEWSARYARHTAQCYSVCSSVKAFVAMEREAIADR</sequence>
<evidence type="ECO:0000313" key="5">
    <source>
        <dbReference type="EMBL" id="EEP21194.1"/>
    </source>
</evidence>
<dbReference type="eggNOG" id="COG0438">
    <property type="taxonomic scope" value="Bacteria"/>
</dbReference>
<protein>
    <submittedName>
        <fullName evidence="5">Glycosyltransferase, group 1 family protein</fullName>
        <ecNumber evidence="5">2.4.-.-</ecNumber>
    </submittedName>
</protein>
<feature type="domain" description="Glycosyltransferase subfamily 4-like N-terminal" evidence="4">
    <location>
        <begin position="37"/>
        <end position="200"/>
    </location>
</feature>
<gene>
    <name evidence="5" type="ORF">BIFANG_02551</name>
</gene>
<dbReference type="PATRIC" id="fig|518635.7.peg.500"/>
<dbReference type="SUPFAM" id="SSF53756">
    <property type="entry name" value="UDP-Glycosyltransferase/glycogen phosphorylase"/>
    <property type="match status" value="1"/>
</dbReference>
<organism evidence="5 6">
    <name type="scientific">Bifidobacterium angulatum DSM 20098 = JCM 7096</name>
    <dbReference type="NCBI Taxonomy" id="518635"/>
    <lineage>
        <taxon>Bacteria</taxon>
        <taxon>Bacillati</taxon>
        <taxon>Actinomycetota</taxon>
        <taxon>Actinomycetes</taxon>
        <taxon>Bifidobacteriales</taxon>
        <taxon>Bifidobacteriaceae</taxon>
        <taxon>Bifidobacterium</taxon>
    </lineage>
</organism>
<dbReference type="PANTHER" id="PTHR45947">
    <property type="entry name" value="SULFOQUINOVOSYL TRANSFERASE SQD2"/>
    <property type="match status" value="1"/>
</dbReference>
<dbReference type="GO" id="GO:0016757">
    <property type="term" value="F:glycosyltransferase activity"/>
    <property type="evidence" value="ECO:0007669"/>
    <property type="project" value="UniProtKB-KW"/>
</dbReference>
<dbReference type="GO" id="GO:1901137">
    <property type="term" value="P:carbohydrate derivative biosynthetic process"/>
    <property type="evidence" value="ECO:0007669"/>
    <property type="project" value="UniProtKB-ARBA"/>
</dbReference>
<evidence type="ECO:0000313" key="6">
    <source>
        <dbReference type="Proteomes" id="UP000006408"/>
    </source>
</evidence>
<dbReference type="InterPro" id="IPR028098">
    <property type="entry name" value="Glyco_trans_4-like_N"/>
</dbReference>
<dbReference type="Proteomes" id="UP000006408">
    <property type="component" value="Unassembled WGS sequence"/>
</dbReference>
<dbReference type="EC" id="2.4.-.-" evidence="5"/>
<dbReference type="Gene3D" id="3.40.50.2000">
    <property type="entry name" value="Glycogen Phosphorylase B"/>
    <property type="match status" value="2"/>
</dbReference>